<dbReference type="PANTHER" id="PTHR46413">
    <property type="entry name" value="HEAVY METAL-ASSOCIATED ISOPRENYLATED PLANT PROTEIN 6"/>
    <property type="match status" value="1"/>
</dbReference>
<dbReference type="PROSITE" id="PS50846">
    <property type="entry name" value="HMA_2"/>
    <property type="match status" value="1"/>
</dbReference>
<evidence type="ECO:0000313" key="4">
    <source>
        <dbReference type="EMBL" id="KAJ9540065.1"/>
    </source>
</evidence>
<sequence length="218" mass="24904">MRKGAYTNTTRMTIFLQIIGFHNCQGCMRKVRIALRKIGGVELVELDPETGNVTVTTTTKHPEEIRYALERKMKKKVVIMSREIVPTNQNPNQILTADRIPTLPTFDFQDLGKVMLRLSQVLESVEVVHSNSIRVNFNPREDRQFARPESRGGVHIEDSDVEYAPPRPLAPRAPPWSAVEPSAPMIPREEEEVYGYPPEFYGYSSTSSHDHDHDHDHD</sequence>
<evidence type="ECO:0000256" key="2">
    <source>
        <dbReference type="SAM" id="MobiDB-lite"/>
    </source>
</evidence>
<dbReference type="GO" id="GO:0009626">
    <property type="term" value="P:plant-type hypersensitive response"/>
    <property type="evidence" value="ECO:0007669"/>
    <property type="project" value="UniProtKB-KW"/>
</dbReference>
<comment type="caution">
    <text evidence="4">The sequence shown here is derived from an EMBL/GenBank/DDBJ whole genome shotgun (WGS) entry which is preliminary data.</text>
</comment>
<dbReference type="InterPro" id="IPR036163">
    <property type="entry name" value="HMA_dom_sf"/>
</dbReference>
<dbReference type="AlphaFoldDB" id="A0AA38W604"/>
<dbReference type="InterPro" id="IPR044594">
    <property type="entry name" value="HIPP01/3/5/6"/>
</dbReference>
<dbReference type="Proteomes" id="UP001172457">
    <property type="component" value="Chromosome 7"/>
</dbReference>
<evidence type="ECO:0000256" key="1">
    <source>
        <dbReference type="ARBA" id="ARBA00004170"/>
    </source>
</evidence>
<gene>
    <name evidence="4" type="ORF">OSB04_026571</name>
</gene>
<comment type="subcellular location">
    <subcellularLocation>
        <location evidence="1">Membrane</location>
        <topology evidence="1">Peripheral membrane protein</topology>
    </subcellularLocation>
</comment>
<organism evidence="4 5">
    <name type="scientific">Centaurea solstitialis</name>
    <name type="common">yellow star-thistle</name>
    <dbReference type="NCBI Taxonomy" id="347529"/>
    <lineage>
        <taxon>Eukaryota</taxon>
        <taxon>Viridiplantae</taxon>
        <taxon>Streptophyta</taxon>
        <taxon>Embryophyta</taxon>
        <taxon>Tracheophyta</taxon>
        <taxon>Spermatophyta</taxon>
        <taxon>Magnoliopsida</taxon>
        <taxon>eudicotyledons</taxon>
        <taxon>Gunneridae</taxon>
        <taxon>Pentapetalae</taxon>
        <taxon>asterids</taxon>
        <taxon>campanulids</taxon>
        <taxon>Asterales</taxon>
        <taxon>Asteraceae</taxon>
        <taxon>Carduoideae</taxon>
        <taxon>Cardueae</taxon>
        <taxon>Centaureinae</taxon>
        <taxon>Centaurea</taxon>
    </lineage>
</organism>
<name>A0AA38W604_9ASTR</name>
<dbReference type="EMBL" id="JARYMX010000007">
    <property type="protein sequence ID" value="KAJ9540065.1"/>
    <property type="molecule type" value="Genomic_DNA"/>
</dbReference>
<proteinExistence type="predicted"/>
<dbReference type="PANTHER" id="PTHR46413:SF1">
    <property type="entry name" value="HEAVY METAL-ASSOCIATED ISOPRENYLATED PLANT PROTEIN 6"/>
    <property type="match status" value="1"/>
</dbReference>
<feature type="region of interest" description="Disordered" evidence="2">
    <location>
        <begin position="144"/>
        <end position="218"/>
    </location>
</feature>
<evidence type="ECO:0000313" key="5">
    <source>
        <dbReference type="Proteomes" id="UP001172457"/>
    </source>
</evidence>
<feature type="compositionally biased region" description="Basic and acidic residues" evidence="2">
    <location>
        <begin position="208"/>
        <end position="218"/>
    </location>
</feature>
<feature type="compositionally biased region" description="Basic and acidic residues" evidence="2">
    <location>
        <begin position="144"/>
        <end position="158"/>
    </location>
</feature>
<dbReference type="Gene3D" id="3.30.70.100">
    <property type="match status" value="1"/>
</dbReference>
<dbReference type="SUPFAM" id="SSF55008">
    <property type="entry name" value="HMA, heavy metal-associated domain"/>
    <property type="match status" value="1"/>
</dbReference>
<dbReference type="CDD" id="cd00371">
    <property type="entry name" value="HMA"/>
    <property type="match status" value="1"/>
</dbReference>
<evidence type="ECO:0000259" key="3">
    <source>
        <dbReference type="PROSITE" id="PS50846"/>
    </source>
</evidence>
<protein>
    <recommendedName>
        <fullName evidence="3">HMA domain-containing protein</fullName>
    </recommendedName>
</protein>
<dbReference type="InterPro" id="IPR006121">
    <property type="entry name" value="HMA_dom"/>
</dbReference>
<dbReference type="GO" id="GO:0016020">
    <property type="term" value="C:membrane"/>
    <property type="evidence" value="ECO:0007669"/>
    <property type="project" value="UniProtKB-SubCell"/>
</dbReference>
<keyword evidence="5" id="KW-1185">Reference proteome</keyword>
<dbReference type="Pfam" id="PF00403">
    <property type="entry name" value="HMA"/>
    <property type="match status" value="1"/>
</dbReference>
<feature type="compositionally biased region" description="Pro residues" evidence="2">
    <location>
        <begin position="165"/>
        <end position="174"/>
    </location>
</feature>
<dbReference type="GO" id="GO:0046872">
    <property type="term" value="F:metal ion binding"/>
    <property type="evidence" value="ECO:0007669"/>
    <property type="project" value="InterPro"/>
</dbReference>
<feature type="domain" description="HMA" evidence="3">
    <location>
        <begin position="12"/>
        <end position="77"/>
    </location>
</feature>
<accession>A0AA38W604</accession>
<reference evidence="4" key="1">
    <citation type="submission" date="2023-03" db="EMBL/GenBank/DDBJ databases">
        <title>Chromosome-scale reference genome and RAD-based genetic map of yellow starthistle (Centaurea solstitialis) reveal putative structural variation and QTLs associated with invader traits.</title>
        <authorList>
            <person name="Reatini B."/>
            <person name="Cang F.A."/>
            <person name="Jiang Q."/>
            <person name="Mckibben M.T.W."/>
            <person name="Barker M.S."/>
            <person name="Rieseberg L.H."/>
            <person name="Dlugosch K.M."/>
        </authorList>
    </citation>
    <scope>NUCLEOTIDE SEQUENCE</scope>
    <source>
        <strain evidence="4">CAN-66</strain>
        <tissue evidence="4">Leaf</tissue>
    </source>
</reference>